<evidence type="ECO:0000256" key="1">
    <source>
        <dbReference type="ARBA" id="ARBA00022723"/>
    </source>
</evidence>
<gene>
    <name evidence="7" type="ORF">MGL_0424</name>
</gene>
<dbReference type="OMA" id="RPRYMNP"/>
<dbReference type="GO" id="GO:0061186">
    <property type="term" value="P:negative regulation of silent mating-type cassette heterochromatin formation"/>
    <property type="evidence" value="ECO:0007669"/>
    <property type="project" value="TreeGrafter"/>
</dbReference>
<dbReference type="EMBL" id="AAYY01000001">
    <property type="protein sequence ID" value="EDP45435.1"/>
    <property type="molecule type" value="Genomic_DNA"/>
</dbReference>
<reference evidence="7 8" key="1">
    <citation type="journal article" date="2007" name="Proc. Natl. Acad. Sci. U.S.A.">
        <title>Dandruff-associated Malassezia genomes reveal convergent and divergent virulence traits shared with plant and human fungal pathogens.</title>
        <authorList>
            <person name="Xu J."/>
            <person name="Saunders C.W."/>
            <person name="Hu P."/>
            <person name="Grant R.A."/>
            <person name="Boekhout T."/>
            <person name="Kuramae E.E."/>
            <person name="Kronstad J.W."/>
            <person name="Deangelis Y.M."/>
            <person name="Reeder N.L."/>
            <person name="Johnstone K.R."/>
            <person name="Leland M."/>
            <person name="Fieno A.M."/>
            <person name="Begley W.M."/>
            <person name="Sun Y."/>
            <person name="Lacey M.P."/>
            <person name="Chaudhary T."/>
            <person name="Keough T."/>
            <person name="Chu L."/>
            <person name="Sears R."/>
            <person name="Yuan B."/>
            <person name="Dawson T.L.Jr."/>
        </authorList>
    </citation>
    <scope>NUCLEOTIDE SEQUENCE [LARGE SCALE GENOMIC DNA]</scope>
    <source>
        <strain evidence="8">ATCC MYA-4612 / CBS 7966</strain>
    </source>
</reference>
<comment type="caution">
    <text evidence="7">The sequence shown here is derived from an EMBL/GenBank/DDBJ whole genome shotgun (WGS) entry which is preliminary data.</text>
</comment>
<feature type="compositionally biased region" description="Basic and acidic residues" evidence="5">
    <location>
        <begin position="65"/>
        <end position="76"/>
    </location>
</feature>
<accession>A8PTH2</accession>
<sequence length="631" mass="69304">MAATGEPTTIQAASGHTSSEHVDTHDADDTEKEKDIKPEVADRESERAPMRRSRRTNAQEVSEQPAHKDEERAQEDMDVVRDEELASAGQMDSHDGGDEGVTRCVCGSTDENLGLMIQCETCKSWQHCACMGMHTEEDCPDVYYCEQCRPENHIDLLRSLGFLSSNKIVKRGASRGGGRHVFSKESAQELREARDAIRAMALDNAARLRGDAVPARERRSGAIGRSSPEWRTTPKRRTMNSRDFGEDGWEPIPPELLRDEAVGMDDESEDSRKRKRHMEQSEETSESLSANSHPSELSKRRRMQQLPESPRKDRRSDEAKREPVGTERTRKERGGVASRDADIKPKHPNQYTYRNRQEAASATDVESAKGSAAIVSTEPAGPATAASGPWGTNGATAGVSSARGMSPNRANGSTSSSTNGASSSASTSSTSSATNSQMPLSAVPSRTREGRRAATRAENASRSGTPSQENAGRGTAQNNTLPEHLAHLAYLLPPSADDDTDAERPQLPCAPKKGMPEPFQYVTAVDPAIRIRFPQKRMTMGEMRKRVRTTGEYVTRIQLEAVEREKRVGFLASVGLSSSTSTSTPEQRDDHISELPLSMQLVDQLTRDLTSFQRRFGHNAMISRSDEVSDI</sequence>
<dbReference type="PROSITE" id="PS50016">
    <property type="entry name" value="ZF_PHD_2"/>
    <property type="match status" value="1"/>
</dbReference>
<proteinExistence type="predicted"/>
<dbReference type="KEGG" id="mgl:MGL_0424"/>
<dbReference type="GO" id="GO:0061188">
    <property type="term" value="P:negative regulation of rDNA heterochromatin formation"/>
    <property type="evidence" value="ECO:0007669"/>
    <property type="project" value="TreeGrafter"/>
</dbReference>
<evidence type="ECO:0000256" key="4">
    <source>
        <dbReference type="PROSITE-ProRule" id="PRU00146"/>
    </source>
</evidence>
<dbReference type="AlphaFoldDB" id="A8PTH2"/>
<feature type="region of interest" description="Disordered" evidence="5">
    <location>
        <begin position="494"/>
        <end position="515"/>
    </location>
</feature>
<feature type="compositionally biased region" description="Basic and acidic residues" evidence="5">
    <location>
        <begin position="211"/>
        <end position="220"/>
    </location>
</feature>
<protein>
    <recommendedName>
        <fullName evidence="6">PHD-type domain-containing protein</fullName>
    </recommendedName>
</protein>
<feature type="region of interest" description="Disordered" evidence="5">
    <location>
        <begin position="1"/>
        <end position="76"/>
    </location>
</feature>
<evidence type="ECO:0000256" key="5">
    <source>
        <dbReference type="SAM" id="MobiDB-lite"/>
    </source>
</evidence>
<dbReference type="Pfam" id="PF20826">
    <property type="entry name" value="PHD_5"/>
    <property type="match status" value="1"/>
</dbReference>
<dbReference type="GO" id="GO:0008270">
    <property type="term" value="F:zinc ion binding"/>
    <property type="evidence" value="ECO:0007669"/>
    <property type="project" value="UniProtKB-KW"/>
</dbReference>
<evidence type="ECO:0000259" key="6">
    <source>
        <dbReference type="PROSITE" id="PS50016"/>
    </source>
</evidence>
<feature type="compositionally biased region" description="Polar residues" evidence="5">
    <location>
        <begin position="286"/>
        <end position="295"/>
    </location>
</feature>
<dbReference type="GO" id="GO:0070210">
    <property type="term" value="C:Rpd3L-Expanded complex"/>
    <property type="evidence" value="ECO:0007669"/>
    <property type="project" value="TreeGrafter"/>
</dbReference>
<dbReference type="PANTHER" id="PTHR47793">
    <property type="entry name" value="HISTONE DEACETYLASE COMPLEX SUBUNIT CTI6"/>
    <property type="match status" value="1"/>
</dbReference>
<dbReference type="Proteomes" id="UP000008837">
    <property type="component" value="Unassembled WGS sequence"/>
</dbReference>
<feature type="compositionally biased region" description="Polar residues" evidence="5">
    <location>
        <begin position="1"/>
        <end position="17"/>
    </location>
</feature>
<dbReference type="GeneID" id="5856955"/>
<feature type="compositionally biased region" description="Basic and acidic residues" evidence="5">
    <location>
        <begin position="18"/>
        <end position="49"/>
    </location>
</feature>
<dbReference type="Gene3D" id="3.30.40.10">
    <property type="entry name" value="Zinc/RING finger domain, C3HC4 (zinc finger)"/>
    <property type="match status" value="1"/>
</dbReference>
<dbReference type="FunCoup" id="A8PTH2">
    <property type="interactions" value="32"/>
</dbReference>
<evidence type="ECO:0000313" key="7">
    <source>
        <dbReference type="EMBL" id="EDP45435.1"/>
    </source>
</evidence>
<feature type="domain" description="PHD-type" evidence="6">
    <location>
        <begin position="101"/>
        <end position="151"/>
    </location>
</feature>
<dbReference type="InterPro" id="IPR019786">
    <property type="entry name" value="Zinc_finger_PHD-type_CS"/>
</dbReference>
<feature type="compositionally biased region" description="Low complexity" evidence="5">
    <location>
        <begin position="410"/>
        <end position="436"/>
    </location>
</feature>
<dbReference type="SMART" id="SM00249">
    <property type="entry name" value="PHD"/>
    <property type="match status" value="1"/>
</dbReference>
<keyword evidence="2 4" id="KW-0863">Zinc-finger</keyword>
<dbReference type="InterPro" id="IPR011011">
    <property type="entry name" value="Znf_FYVE_PHD"/>
</dbReference>
<dbReference type="InterPro" id="IPR013083">
    <property type="entry name" value="Znf_RING/FYVE/PHD"/>
</dbReference>
<dbReference type="VEuPathDB" id="FungiDB:MGL_0424"/>
<feature type="region of interest" description="Disordered" evidence="5">
    <location>
        <begin position="211"/>
        <end position="478"/>
    </location>
</feature>
<dbReference type="InterPro" id="IPR053051">
    <property type="entry name" value="HDAC_complex_subunit"/>
</dbReference>
<keyword evidence="8" id="KW-1185">Reference proteome</keyword>
<dbReference type="OrthoDB" id="79252at2759"/>
<evidence type="ECO:0000256" key="3">
    <source>
        <dbReference type="ARBA" id="ARBA00022833"/>
    </source>
</evidence>
<feature type="compositionally biased region" description="Basic and acidic residues" evidence="5">
    <location>
        <begin position="309"/>
        <end position="345"/>
    </location>
</feature>
<dbReference type="STRING" id="425265.A8PTH2"/>
<evidence type="ECO:0000313" key="8">
    <source>
        <dbReference type="Proteomes" id="UP000008837"/>
    </source>
</evidence>
<keyword evidence="1" id="KW-0479">Metal-binding</keyword>
<dbReference type="PROSITE" id="PS01359">
    <property type="entry name" value="ZF_PHD_1"/>
    <property type="match status" value="1"/>
</dbReference>
<dbReference type="InterPro" id="IPR019787">
    <property type="entry name" value="Znf_PHD-finger"/>
</dbReference>
<dbReference type="InParanoid" id="A8PTH2"/>
<name>A8PTH2_MALGO</name>
<dbReference type="RefSeq" id="XP_001732649.1">
    <property type="nucleotide sequence ID" value="XM_001732597.1"/>
</dbReference>
<feature type="compositionally biased region" description="Polar residues" evidence="5">
    <location>
        <begin position="349"/>
        <end position="360"/>
    </location>
</feature>
<feature type="compositionally biased region" description="Polar residues" evidence="5">
    <location>
        <begin position="461"/>
        <end position="478"/>
    </location>
</feature>
<organism evidence="7 8">
    <name type="scientific">Malassezia globosa (strain ATCC MYA-4612 / CBS 7966)</name>
    <name type="common">Dandruff-associated fungus</name>
    <dbReference type="NCBI Taxonomy" id="425265"/>
    <lineage>
        <taxon>Eukaryota</taxon>
        <taxon>Fungi</taxon>
        <taxon>Dikarya</taxon>
        <taxon>Basidiomycota</taxon>
        <taxon>Ustilaginomycotina</taxon>
        <taxon>Malasseziomycetes</taxon>
        <taxon>Malasseziales</taxon>
        <taxon>Malasseziaceae</taxon>
        <taxon>Malassezia</taxon>
    </lineage>
</organism>
<dbReference type="GO" id="GO:0033698">
    <property type="term" value="C:Rpd3L complex"/>
    <property type="evidence" value="ECO:0007669"/>
    <property type="project" value="TreeGrafter"/>
</dbReference>
<dbReference type="SUPFAM" id="SSF57903">
    <property type="entry name" value="FYVE/PHD zinc finger"/>
    <property type="match status" value="1"/>
</dbReference>
<dbReference type="InterPro" id="IPR001965">
    <property type="entry name" value="Znf_PHD"/>
</dbReference>
<evidence type="ECO:0000256" key="2">
    <source>
        <dbReference type="ARBA" id="ARBA00022771"/>
    </source>
</evidence>
<keyword evidence="3" id="KW-0862">Zinc</keyword>
<dbReference type="PANTHER" id="PTHR47793:SF1">
    <property type="entry name" value="HISTONE DEACETYLASE COMPLEX SUBUNIT CTI6"/>
    <property type="match status" value="1"/>
</dbReference>